<evidence type="ECO:0000259" key="4">
    <source>
        <dbReference type="Pfam" id="PF09976"/>
    </source>
</evidence>
<dbReference type="InterPro" id="IPR018704">
    <property type="entry name" value="SecYEG/CpoB_TPR"/>
</dbReference>
<name>A0A2M9A6M9_9BACT</name>
<dbReference type="AlphaFoldDB" id="A0A2M9A6M9"/>
<dbReference type="SUPFAM" id="SSF53955">
    <property type="entry name" value="Lysozyme-like"/>
    <property type="match status" value="1"/>
</dbReference>
<dbReference type="RefSeq" id="WP_198514872.1">
    <property type="nucleotide sequence ID" value="NZ_PGEX01000001.1"/>
</dbReference>
<dbReference type="Pfam" id="PF09976">
    <property type="entry name" value="TPR_21"/>
    <property type="match status" value="1"/>
</dbReference>
<accession>A0A2M9A6M9</accession>
<gene>
    <name evidence="5" type="ORF">BGX16_1238</name>
</gene>
<protein>
    <submittedName>
        <fullName evidence="5">Soluble lytic murein transglycosylase</fullName>
    </submittedName>
</protein>
<reference evidence="5 6" key="1">
    <citation type="submission" date="2017-11" db="EMBL/GenBank/DDBJ databases">
        <title>Animal gut microbial communities from fecal samples from Wisconsin, USA.</title>
        <authorList>
            <person name="Neumann A."/>
        </authorList>
    </citation>
    <scope>NUCLEOTIDE SEQUENCE [LARGE SCALE GENOMIC DNA]</scope>
    <source>
        <strain evidence="5 6">UWS3</strain>
    </source>
</reference>
<dbReference type="Pfam" id="PF01464">
    <property type="entry name" value="SLT"/>
    <property type="match status" value="1"/>
</dbReference>
<feature type="signal peptide" evidence="2">
    <location>
        <begin position="1"/>
        <end position="18"/>
    </location>
</feature>
<evidence type="ECO:0000313" key="5">
    <source>
        <dbReference type="EMBL" id="PJJ41277.1"/>
    </source>
</evidence>
<dbReference type="CDD" id="cd13401">
    <property type="entry name" value="Slt70-like"/>
    <property type="match status" value="1"/>
</dbReference>
<comment type="similarity">
    <text evidence="1">Belongs to the transglycosylase Slt family.</text>
</comment>
<dbReference type="InterPro" id="IPR023346">
    <property type="entry name" value="Lysozyme-like_dom_sf"/>
</dbReference>
<evidence type="ECO:0000259" key="3">
    <source>
        <dbReference type="Pfam" id="PF01464"/>
    </source>
</evidence>
<feature type="domain" description="Ancillary SecYEG translocon subunit/Cell division coordinator CpoB TPR" evidence="4">
    <location>
        <begin position="349"/>
        <end position="463"/>
    </location>
</feature>
<comment type="caution">
    <text evidence="5">The sequence shown here is derived from an EMBL/GenBank/DDBJ whole genome shotgun (WGS) entry which is preliminary data.</text>
</comment>
<dbReference type="Proteomes" id="UP000231134">
    <property type="component" value="Unassembled WGS sequence"/>
</dbReference>
<organism evidence="5 6">
    <name type="scientific">Hallerella succinigenes</name>
    <dbReference type="NCBI Taxonomy" id="1896222"/>
    <lineage>
        <taxon>Bacteria</taxon>
        <taxon>Pseudomonadati</taxon>
        <taxon>Fibrobacterota</taxon>
        <taxon>Fibrobacteria</taxon>
        <taxon>Fibrobacterales</taxon>
        <taxon>Fibrobacteraceae</taxon>
        <taxon>Hallerella</taxon>
    </lineage>
</organism>
<keyword evidence="2" id="KW-0732">Signal</keyword>
<dbReference type="PANTHER" id="PTHR37423:SF2">
    <property type="entry name" value="MEMBRANE-BOUND LYTIC MUREIN TRANSGLYCOSYLASE C"/>
    <property type="match status" value="1"/>
</dbReference>
<evidence type="ECO:0000256" key="1">
    <source>
        <dbReference type="ARBA" id="ARBA00007734"/>
    </source>
</evidence>
<dbReference type="InterPro" id="IPR011990">
    <property type="entry name" value="TPR-like_helical_dom_sf"/>
</dbReference>
<evidence type="ECO:0000313" key="6">
    <source>
        <dbReference type="Proteomes" id="UP000231134"/>
    </source>
</evidence>
<feature type="chain" id="PRO_5014928928" evidence="2">
    <location>
        <begin position="19"/>
        <end position="748"/>
    </location>
</feature>
<dbReference type="SUPFAM" id="SSF48452">
    <property type="entry name" value="TPR-like"/>
    <property type="match status" value="2"/>
</dbReference>
<proteinExistence type="inferred from homology"/>
<evidence type="ECO:0000256" key="2">
    <source>
        <dbReference type="SAM" id="SignalP"/>
    </source>
</evidence>
<dbReference type="InterPro" id="IPR008258">
    <property type="entry name" value="Transglycosylase_SLT_dom_1"/>
</dbReference>
<dbReference type="Gene3D" id="1.10.530.10">
    <property type="match status" value="1"/>
</dbReference>
<keyword evidence="6" id="KW-1185">Reference proteome</keyword>
<dbReference type="EMBL" id="PGEX01000001">
    <property type="protein sequence ID" value="PJJ41277.1"/>
    <property type="molecule type" value="Genomic_DNA"/>
</dbReference>
<sequence>MLKKIFAGLFICAATVCAAENSTDDALVPGYEFQNKVIRYDRNQKNCDSLPAGLEKDFACAAAAYYKGSFVKSLAAYKKLIGKDSSLDKSILSRIARSQFEDKQFAKARETLKLGDERFSKDDEWKEFADRIRLDLTLQESGIKPKAKADSIDVFLKNYGDDESVPRLRYKKGVLLEQAHWFKAAKKAYLYVIAHPSEYGDQAWEALRRIRSRSIAETLDEKITYSSRLCAKGFHEECIAIVDSILAQGEAEAPARDTSKIPNLKTSEDSLNWKLAPSSISLKTRISLWENRANAYKRLKKDSLAIGYYEFLIDSVEPRAGWLQSLARLYRANRMDSLAQKIDLFFQEKFRYTMQNADNIWVRAFEQEQKGLYDDAISSYDSLTIRQFKNSPKVKWVQFRIALCYLKQNKIDSAIAHFEKAKSEEYLWSSSGARMFLGDIYLAQGKLEEAKAAYLDCIQDFPVGYYAHRSRIKLIESKLMDSTTVPWLAPRDMSEEETIRWIQTTQAGTSDSSHSVGRYEMVKRLLDLGFAEEAYDVFQFAKKKNQKRLDFLYTYGALFLSYNEIIQGYALARQFQNAIPRRYLADAPRNVMKFLYPKPFYDKVVAAADSSIDPLFVYSVMRQESTFNYLITSPANARGLLQVIPPTAKKLAKAEGISDYHPNLLYNPYMNIRLGVRYLKDLLVEYENDPMYVLANYNAGPKPAKRWQAAGKDIPWDRRAEEISYWETRDYVKRCLGNYWVYSEVWNR</sequence>
<feature type="domain" description="Transglycosylase SLT" evidence="3">
    <location>
        <begin position="606"/>
        <end position="710"/>
    </location>
</feature>
<dbReference type="Gene3D" id="1.25.40.10">
    <property type="entry name" value="Tetratricopeptide repeat domain"/>
    <property type="match status" value="2"/>
</dbReference>
<dbReference type="PANTHER" id="PTHR37423">
    <property type="entry name" value="SOLUBLE LYTIC MUREIN TRANSGLYCOSYLASE-RELATED"/>
    <property type="match status" value="1"/>
</dbReference>